<keyword evidence="3" id="KW-1185">Reference proteome</keyword>
<evidence type="ECO:0000313" key="2">
    <source>
        <dbReference type="EMBL" id="OXU28930.1"/>
    </source>
</evidence>
<protein>
    <submittedName>
        <fullName evidence="2">Uncharacterized protein</fullName>
    </submittedName>
</protein>
<accession>A0A232FEI5</accession>
<dbReference type="Proteomes" id="UP000215335">
    <property type="component" value="Unassembled WGS sequence"/>
</dbReference>
<feature type="region of interest" description="Disordered" evidence="1">
    <location>
        <begin position="203"/>
        <end position="222"/>
    </location>
</feature>
<dbReference type="OrthoDB" id="7694886at2759"/>
<organism evidence="2 3">
    <name type="scientific">Trichomalopsis sarcophagae</name>
    <dbReference type="NCBI Taxonomy" id="543379"/>
    <lineage>
        <taxon>Eukaryota</taxon>
        <taxon>Metazoa</taxon>
        <taxon>Ecdysozoa</taxon>
        <taxon>Arthropoda</taxon>
        <taxon>Hexapoda</taxon>
        <taxon>Insecta</taxon>
        <taxon>Pterygota</taxon>
        <taxon>Neoptera</taxon>
        <taxon>Endopterygota</taxon>
        <taxon>Hymenoptera</taxon>
        <taxon>Apocrita</taxon>
        <taxon>Proctotrupomorpha</taxon>
        <taxon>Chalcidoidea</taxon>
        <taxon>Pteromalidae</taxon>
        <taxon>Pteromalinae</taxon>
        <taxon>Trichomalopsis</taxon>
    </lineage>
</organism>
<proteinExistence type="predicted"/>
<comment type="caution">
    <text evidence="2">The sequence shown here is derived from an EMBL/GenBank/DDBJ whole genome shotgun (WGS) entry which is preliminary data.</text>
</comment>
<feature type="compositionally biased region" description="Basic and acidic residues" evidence="1">
    <location>
        <begin position="203"/>
        <end position="213"/>
    </location>
</feature>
<reference evidence="2 3" key="1">
    <citation type="journal article" date="2017" name="Curr. Biol.">
        <title>The Evolution of Venom by Co-option of Single-Copy Genes.</title>
        <authorList>
            <person name="Martinson E.O."/>
            <person name="Mrinalini"/>
            <person name="Kelkar Y.D."/>
            <person name="Chang C.H."/>
            <person name="Werren J.H."/>
        </authorList>
    </citation>
    <scope>NUCLEOTIDE SEQUENCE [LARGE SCALE GENOMIC DNA]</scope>
    <source>
        <strain evidence="2 3">Alberta</strain>
        <tissue evidence="2">Whole body</tissue>
    </source>
</reference>
<feature type="compositionally biased region" description="Basic and acidic residues" evidence="1">
    <location>
        <begin position="145"/>
        <end position="168"/>
    </location>
</feature>
<sequence length="222" mass="25128">MILSAHKCGCPVHDLPQISQTSFVNPSFTSLKTCESETSVLAECDENESTSGCDTESEIEEPKPTLVSEIASKGLPYKEIEAVFNNSRIVMRIQKERPKEEFDPPCDCIDLSRTKSQSDSKIPKNDYVFQKASEACRTVSVYPHPDPKNTDAHSSKSEKLDKRDDAKKGSSVKEQGKLPTVNPEENPNIFVLKIRRKCETGDKKHSLDLEFKTPRPWRKRNW</sequence>
<dbReference type="EMBL" id="NNAY01000357">
    <property type="protein sequence ID" value="OXU28930.1"/>
    <property type="molecule type" value="Genomic_DNA"/>
</dbReference>
<name>A0A232FEI5_9HYME</name>
<gene>
    <name evidence="2" type="ORF">TSAR_007435</name>
</gene>
<dbReference type="AlphaFoldDB" id="A0A232FEI5"/>
<evidence type="ECO:0000313" key="3">
    <source>
        <dbReference type="Proteomes" id="UP000215335"/>
    </source>
</evidence>
<evidence type="ECO:0000256" key="1">
    <source>
        <dbReference type="SAM" id="MobiDB-lite"/>
    </source>
</evidence>
<feature type="region of interest" description="Disordered" evidence="1">
    <location>
        <begin position="140"/>
        <end position="186"/>
    </location>
</feature>